<evidence type="ECO:0000256" key="3">
    <source>
        <dbReference type="ARBA" id="ARBA00023157"/>
    </source>
</evidence>
<dbReference type="InterPro" id="IPR051275">
    <property type="entry name" value="Cell_adhesion_signaling"/>
</dbReference>
<dbReference type="SMART" id="SM00409">
    <property type="entry name" value="IG"/>
    <property type="match status" value="2"/>
</dbReference>
<protein>
    <submittedName>
        <fullName evidence="7">B-cell receptor CD22</fullName>
    </submittedName>
</protein>
<keyword evidence="3" id="KW-1015">Disulfide bond</keyword>
<dbReference type="GO" id="GO:0005886">
    <property type="term" value="C:plasma membrane"/>
    <property type="evidence" value="ECO:0007669"/>
    <property type="project" value="TreeGrafter"/>
</dbReference>
<comment type="subcellular location">
    <subcellularLocation>
        <location evidence="1">Membrane</location>
        <topology evidence="1">Single-pass type I membrane protein</topology>
    </subcellularLocation>
</comment>
<dbReference type="EMBL" id="JH816350">
    <property type="protein sequence ID" value="EKC42776.1"/>
    <property type="molecule type" value="Genomic_DNA"/>
</dbReference>
<gene>
    <name evidence="7" type="ORF">CGI_10018926</name>
</gene>
<dbReference type="InParanoid" id="K1S5W1"/>
<dbReference type="PROSITE" id="PS50835">
    <property type="entry name" value="IG_LIKE"/>
    <property type="match status" value="2"/>
</dbReference>
<dbReference type="InterPro" id="IPR036179">
    <property type="entry name" value="Ig-like_dom_sf"/>
</dbReference>
<keyword evidence="2" id="KW-0472">Membrane</keyword>
<dbReference type="GO" id="GO:0050839">
    <property type="term" value="F:cell adhesion molecule binding"/>
    <property type="evidence" value="ECO:0007669"/>
    <property type="project" value="TreeGrafter"/>
</dbReference>
<organism evidence="7">
    <name type="scientific">Magallana gigas</name>
    <name type="common">Pacific oyster</name>
    <name type="synonym">Crassostrea gigas</name>
    <dbReference type="NCBI Taxonomy" id="29159"/>
    <lineage>
        <taxon>Eukaryota</taxon>
        <taxon>Metazoa</taxon>
        <taxon>Spiralia</taxon>
        <taxon>Lophotrochozoa</taxon>
        <taxon>Mollusca</taxon>
        <taxon>Bivalvia</taxon>
        <taxon>Autobranchia</taxon>
        <taxon>Pteriomorphia</taxon>
        <taxon>Ostreida</taxon>
        <taxon>Ostreoidea</taxon>
        <taxon>Ostreidae</taxon>
        <taxon>Magallana</taxon>
    </lineage>
</organism>
<dbReference type="InterPro" id="IPR007110">
    <property type="entry name" value="Ig-like_dom"/>
</dbReference>
<feature type="domain" description="Ig-like" evidence="6">
    <location>
        <begin position="112"/>
        <end position="198"/>
    </location>
</feature>
<evidence type="ECO:0000256" key="4">
    <source>
        <dbReference type="ARBA" id="ARBA00023180"/>
    </source>
</evidence>
<feature type="domain" description="Ig-like" evidence="6">
    <location>
        <begin position="31"/>
        <end position="109"/>
    </location>
</feature>
<sequence>MTRSSEFASLRQAHTWTCSMFVPPEQTVKGPPTVHMLSQQDILEERNLSVTCKATPGNPSATTFYWTKVDNPGFRYNGSTLHLPNIQRTSSGTYRCTAENNYNNEEKGTDNPPTIKTLSHQDIVEGRALLVTCQAVSGNPNSSAFYWTKEDNPGFRQNGSTLHIPNIQRTSSGTYRCTAENNYSIGEKGTHSQSMDVNVLCEIFFSFWNAEAA</sequence>
<name>K1S5W1_MAGGI</name>
<evidence type="ECO:0000256" key="2">
    <source>
        <dbReference type="ARBA" id="ARBA00023136"/>
    </source>
</evidence>
<accession>K1S5W1</accession>
<dbReference type="Pfam" id="PF13927">
    <property type="entry name" value="Ig_3"/>
    <property type="match status" value="2"/>
</dbReference>
<reference evidence="7" key="1">
    <citation type="journal article" date="2012" name="Nature">
        <title>The oyster genome reveals stress adaptation and complexity of shell formation.</title>
        <authorList>
            <person name="Zhang G."/>
            <person name="Fang X."/>
            <person name="Guo X."/>
            <person name="Li L."/>
            <person name="Luo R."/>
            <person name="Xu F."/>
            <person name="Yang P."/>
            <person name="Zhang L."/>
            <person name="Wang X."/>
            <person name="Qi H."/>
            <person name="Xiong Z."/>
            <person name="Que H."/>
            <person name="Xie Y."/>
            <person name="Holland P.W."/>
            <person name="Paps J."/>
            <person name="Zhu Y."/>
            <person name="Wu F."/>
            <person name="Chen Y."/>
            <person name="Wang J."/>
            <person name="Peng C."/>
            <person name="Meng J."/>
            <person name="Yang L."/>
            <person name="Liu J."/>
            <person name="Wen B."/>
            <person name="Zhang N."/>
            <person name="Huang Z."/>
            <person name="Zhu Q."/>
            <person name="Feng Y."/>
            <person name="Mount A."/>
            <person name="Hedgecock D."/>
            <person name="Xu Z."/>
            <person name="Liu Y."/>
            <person name="Domazet-Loso T."/>
            <person name="Du Y."/>
            <person name="Sun X."/>
            <person name="Zhang S."/>
            <person name="Liu B."/>
            <person name="Cheng P."/>
            <person name="Jiang X."/>
            <person name="Li J."/>
            <person name="Fan D."/>
            <person name="Wang W."/>
            <person name="Fu W."/>
            <person name="Wang T."/>
            <person name="Wang B."/>
            <person name="Zhang J."/>
            <person name="Peng Z."/>
            <person name="Li Y."/>
            <person name="Li N."/>
            <person name="Wang J."/>
            <person name="Chen M."/>
            <person name="He Y."/>
            <person name="Tan F."/>
            <person name="Song X."/>
            <person name="Zheng Q."/>
            <person name="Huang R."/>
            <person name="Yang H."/>
            <person name="Du X."/>
            <person name="Chen L."/>
            <person name="Yang M."/>
            <person name="Gaffney P.M."/>
            <person name="Wang S."/>
            <person name="Luo L."/>
            <person name="She Z."/>
            <person name="Ming Y."/>
            <person name="Huang W."/>
            <person name="Zhang S."/>
            <person name="Huang B."/>
            <person name="Zhang Y."/>
            <person name="Qu T."/>
            <person name="Ni P."/>
            <person name="Miao G."/>
            <person name="Wang J."/>
            <person name="Wang Q."/>
            <person name="Steinberg C.E."/>
            <person name="Wang H."/>
            <person name="Li N."/>
            <person name="Qian L."/>
            <person name="Zhang G."/>
            <person name="Li Y."/>
            <person name="Yang H."/>
            <person name="Liu X."/>
            <person name="Wang J."/>
            <person name="Yin Y."/>
            <person name="Wang J."/>
        </authorList>
    </citation>
    <scope>NUCLEOTIDE SEQUENCE [LARGE SCALE GENOMIC DNA]</scope>
    <source>
        <strain evidence="7">05x7-T-G4-1.051#20</strain>
    </source>
</reference>
<evidence type="ECO:0000256" key="5">
    <source>
        <dbReference type="ARBA" id="ARBA00023319"/>
    </source>
</evidence>
<dbReference type="GO" id="GO:0098609">
    <property type="term" value="P:cell-cell adhesion"/>
    <property type="evidence" value="ECO:0007669"/>
    <property type="project" value="TreeGrafter"/>
</dbReference>
<dbReference type="PANTHER" id="PTHR11640:SF164">
    <property type="entry name" value="MAM DOMAIN-CONTAINING GLYCOSYLPHOSPHATIDYLINOSITOL ANCHOR PROTEIN 1"/>
    <property type="match status" value="1"/>
</dbReference>
<dbReference type="InterPro" id="IPR013783">
    <property type="entry name" value="Ig-like_fold"/>
</dbReference>
<dbReference type="Gene3D" id="2.60.40.10">
    <property type="entry name" value="Immunoglobulins"/>
    <property type="match status" value="2"/>
</dbReference>
<evidence type="ECO:0000259" key="6">
    <source>
        <dbReference type="PROSITE" id="PS50835"/>
    </source>
</evidence>
<proteinExistence type="predicted"/>
<dbReference type="GO" id="GO:0005911">
    <property type="term" value="C:cell-cell junction"/>
    <property type="evidence" value="ECO:0007669"/>
    <property type="project" value="TreeGrafter"/>
</dbReference>
<dbReference type="HOGENOM" id="CLU_1295507_0_0_1"/>
<evidence type="ECO:0000256" key="1">
    <source>
        <dbReference type="ARBA" id="ARBA00004479"/>
    </source>
</evidence>
<dbReference type="InterPro" id="IPR003598">
    <property type="entry name" value="Ig_sub2"/>
</dbReference>
<keyword evidence="7" id="KW-0675">Receptor</keyword>
<dbReference type="SMART" id="SM00408">
    <property type="entry name" value="IGc2"/>
    <property type="match status" value="2"/>
</dbReference>
<keyword evidence="5" id="KW-0393">Immunoglobulin domain</keyword>
<dbReference type="AlphaFoldDB" id="K1S5W1"/>
<dbReference type="PANTHER" id="PTHR11640">
    <property type="entry name" value="NEPHRIN"/>
    <property type="match status" value="1"/>
</dbReference>
<dbReference type="InterPro" id="IPR003599">
    <property type="entry name" value="Ig_sub"/>
</dbReference>
<dbReference type="SUPFAM" id="SSF48726">
    <property type="entry name" value="Immunoglobulin"/>
    <property type="match status" value="2"/>
</dbReference>
<evidence type="ECO:0000313" key="7">
    <source>
        <dbReference type="EMBL" id="EKC42776.1"/>
    </source>
</evidence>
<keyword evidence="4" id="KW-0325">Glycoprotein</keyword>